<dbReference type="InterPro" id="IPR003772">
    <property type="entry name" value="YceD"/>
</dbReference>
<proteinExistence type="predicted"/>
<evidence type="ECO:0000313" key="1">
    <source>
        <dbReference type="EMBL" id="GGG12698.1"/>
    </source>
</evidence>
<dbReference type="EMBL" id="BMGR01000010">
    <property type="protein sequence ID" value="GGG12698.1"/>
    <property type="molecule type" value="Genomic_DNA"/>
</dbReference>
<reference evidence="1" key="2">
    <citation type="submission" date="2020-09" db="EMBL/GenBank/DDBJ databases">
        <authorList>
            <person name="Sun Q."/>
            <person name="Zhou Y."/>
        </authorList>
    </citation>
    <scope>NUCLEOTIDE SEQUENCE</scope>
    <source>
        <strain evidence="1">CGMCC 1.12987</strain>
    </source>
</reference>
<dbReference type="Proteomes" id="UP000644756">
    <property type="component" value="Unassembled WGS sequence"/>
</dbReference>
<name>A0A917D813_9BACL</name>
<dbReference type="Pfam" id="PF02620">
    <property type="entry name" value="YceD"/>
    <property type="match status" value="1"/>
</dbReference>
<evidence type="ECO:0000313" key="2">
    <source>
        <dbReference type="Proteomes" id="UP000644756"/>
    </source>
</evidence>
<dbReference type="AlphaFoldDB" id="A0A917D813"/>
<dbReference type="PANTHER" id="PTHR34374:SF1">
    <property type="entry name" value="LARGE RIBOSOMAL RNA SUBUNIT ACCUMULATION PROTEIN YCED HOMOLOG 1, CHLOROPLASTIC"/>
    <property type="match status" value="1"/>
</dbReference>
<reference evidence="1" key="1">
    <citation type="journal article" date="2014" name="Int. J. Syst. Evol. Microbiol.">
        <title>Complete genome sequence of Corynebacterium casei LMG S-19264T (=DSM 44701T), isolated from a smear-ripened cheese.</title>
        <authorList>
            <consortium name="US DOE Joint Genome Institute (JGI-PGF)"/>
            <person name="Walter F."/>
            <person name="Albersmeier A."/>
            <person name="Kalinowski J."/>
            <person name="Ruckert C."/>
        </authorList>
    </citation>
    <scope>NUCLEOTIDE SEQUENCE</scope>
    <source>
        <strain evidence="1">CGMCC 1.12987</strain>
    </source>
</reference>
<accession>A0A917D813</accession>
<evidence type="ECO:0008006" key="3">
    <source>
        <dbReference type="Google" id="ProtNLM"/>
    </source>
</evidence>
<protein>
    <recommendedName>
        <fullName evidence="3">Metal-binding protein</fullName>
    </recommendedName>
</protein>
<sequence length="168" mass="18925">MLIRIQEMLSKGTRVPIHTTMNVDELLKNNKDVLKAGPLDIRLEASAEEKVVKVEGELAIDLELACSRCLEPTHEHVDIPFFERFQTLKAADGEEEDEDIIKVKEDKVDLTPYVEESLLLHVPFIPLCQENCQGLCPQCGTNLNEHQCGCAREGVDPRFAALKDLFKP</sequence>
<gene>
    <name evidence="1" type="ORF">GCM10010916_32020</name>
</gene>
<comment type="caution">
    <text evidence="1">The sequence shown here is derived from an EMBL/GenBank/DDBJ whole genome shotgun (WGS) entry which is preliminary data.</text>
</comment>
<organism evidence="1 2">
    <name type="scientific">Paenibacillus abyssi</name>
    <dbReference type="NCBI Taxonomy" id="1340531"/>
    <lineage>
        <taxon>Bacteria</taxon>
        <taxon>Bacillati</taxon>
        <taxon>Bacillota</taxon>
        <taxon>Bacilli</taxon>
        <taxon>Bacillales</taxon>
        <taxon>Paenibacillaceae</taxon>
        <taxon>Paenibacillus</taxon>
    </lineage>
</organism>
<dbReference type="RefSeq" id="WP_188532079.1">
    <property type="nucleotide sequence ID" value="NZ_BMGR01000010.1"/>
</dbReference>
<dbReference type="PANTHER" id="PTHR34374">
    <property type="entry name" value="LARGE RIBOSOMAL RNA SUBUNIT ACCUMULATION PROTEIN YCED HOMOLOG 1, CHLOROPLASTIC"/>
    <property type="match status" value="1"/>
</dbReference>
<keyword evidence="2" id="KW-1185">Reference proteome</keyword>